<feature type="transmembrane region" description="Helical" evidence="5">
    <location>
        <begin position="12"/>
        <end position="33"/>
    </location>
</feature>
<evidence type="ECO:0000313" key="8">
    <source>
        <dbReference type="Proteomes" id="UP000248330"/>
    </source>
</evidence>
<dbReference type="Pfam" id="PF02630">
    <property type="entry name" value="SCO1-SenC"/>
    <property type="match status" value="1"/>
</dbReference>
<gene>
    <name evidence="7" type="ORF">C8D93_103365</name>
</gene>
<evidence type="ECO:0000256" key="2">
    <source>
        <dbReference type="ARBA" id="ARBA00023008"/>
    </source>
</evidence>
<dbReference type="PROSITE" id="PS51352">
    <property type="entry name" value="THIOREDOXIN_2"/>
    <property type="match status" value="1"/>
</dbReference>
<keyword evidence="2 3" id="KW-0186">Copper</keyword>
<comment type="similarity">
    <text evidence="1">Belongs to the SCO1/2 family.</text>
</comment>
<dbReference type="AlphaFoldDB" id="A0A318EGA1"/>
<evidence type="ECO:0000313" key="7">
    <source>
        <dbReference type="EMBL" id="PXV69789.1"/>
    </source>
</evidence>
<dbReference type="EMBL" id="QICN01000003">
    <property type="protein sequence ID" value="PXV69789.1"/>
    <property type="molecule type" value="Genomic_DNA"/>
</dbReference>
<keyword evidence="5" id="KW-1133">Transmembrane helix</keyword>
<keyword evidence="4" id="KW-1015">Disulfide bond</keyword>
<evidence type="ECO:0000256" key="3">
    <source>
        <dbReference type="PIRSR" id="PIRSR603782-1"/>
    </source>
</evidence>
<evidence type="ECO:0000256" key="5">
    <source>
        <dbReference type="SAM" id="Phobius"/>
    </source>
</evidence>
<reference evidence="7 8" key="1">
    <citation type="submission" date="2018-04" db="EMBL/GenBank/DDBJ databases">
        <title>Genomic Encyclopedia of Type Strains, Phase IV (KMG-IV): sequencing the most valuable type-strain genomes for metagenomic binning, comparative biology and taxonomic classification.</title>
        <authorList>
            <person name="Goeker M."/>
        </authorList>
    </citation>
    <scope>NUCLEOTIDE SEQUENCE [LARGE SCALE GENOMIC DNA]</scope>
    <source>
        <strain evidence="7 8">DSM 104150</strain>
    </source>
</reference>
<dbReference type="InterPro" id="IPR036249">
    <property type="entry name" value="Thioredoxin-like_sf"/>
</dbReference>
<keyword evidence="5" id="KW-0812">Transmembrane</keyword>
<protein>
    <submittedName>
        <fullName evidence="7">Cytochrome oxidase Cu insertion factor (SCO1/SenC/PrrC family)</fullName>
    </submittedName>
</protein>
<feature type="binding site" evidence="3">
    <location>
        <position position="90"/>
    </location>
    <ligand>
        <name>Cu cation</name>
        <dbReference type="ChEBI" id="CHEBI:23378"/>
    </ligand>
</feature>
<accession>A0A318EGA1</accession>
<dbReference type="Gene3D" id="3.40.30.10">
    <property type="entry name" value="Glutaredoxin"/>
    <property type="match status" value="1"/>
</dbReference>
<feature type="binding site" evidence="3">
    <location>
        <position position="86"/>
    </location>
    <ligand>
        <name>Cu cation</name>
        <dbReference type="ChEBI" id="CHEBI:23378"/>
    </ligand>
</feature>
<dbReference type="SUPFAM" id="SSF52833">
    <property type="entry name" value="Thioredoxin-like"/>
    <property type="match status" value="1"/>
</dbReference>
<dbReference type="Proteomes" id="UP000248330">
    <property type="component" value="Unassembled WGS sequence"/>
</dbReference>
<dbReference type="GO" id="GO:0046872">
    <property type="term" value="F:metal ion binding"/>
    <property type="evidence" value="ECO:0007669"/>
    <property type="project" value="UniProtKB-KW"/>
</dbReference>
<evidence type="ECO:0000259" key="6">
    <source>
        <dbReference type="PROSITE" id="PS51352"/>
    </source>
</evidence>
<dbReference type="InterPro" id="IPR003782">
    <property type="entry name" value="SCO1/SenC"/>
</dbReference>
<proteinExistence type="inferred from homology"/>
<comment type="caution">
    <text evidence="7">The sequence shown here is derived from an EMBL/GenBank/DDBJ whole genome shotgun (WGS) entry which is preliminary data.</text>
</comment>
<dbReference type="OrthoDB" id="9785445at2"/>
<evidence type="ECO:0000256" key="1">
    <source>
        <dbReference type="ARBA" id="ARBA00010996"/>
    </source>
</evidence>
<sequence length="196" mass="21907">MTHVQSRGRLQFLLLAALFFAPLLAAVLFYFVFPDWQPDARTNYGELVAPARPLPDAPLRDARGTPVAAEELRGRWSYVYVAGAECDAACADKLHQIRQIRTLLNEKRQRVQRVYVAPDPEASAAAAALLAADHPDLKVYADTPEAAYRRFFGPRDPQTLYLVDPLGNWLMVYDGQAESKGILKDIKKLLRVSQIG</sequence>
<dbReference type="RefSeq" id="WP_110264697.1">
    <property type="nucleotide sequence ID" value="NZ_CAKZQT010000029.1"/>
</dbReference>
<feature type="domain" description="Thioredoxin" evidence="6">
    <location>
        <begin position="48"/>
        <end position="191"/>
    </location>
</feature>
<keyword evidence="8" id="KW-1185">Reference proteome</keyword>
<keyword evidence="5" id="KW-0472">Membrane</keyword>
<dbReference type="InterPro" id="IPR013766">
    <property type="entry name" value="Thioredoxin_domain"/>
</dbReference>
<evidence type="ECO:0000256" key="4">
    <source>
        <dbReference type="PIRSR" id="PIRSR603782-2"/>
    </source>
</evidence>
<keyword evidence="3" id="KW-0479">Metal-binding</keyword>
<organism evidence="7 8">
    <name type="scientific">Sinimarinibacterium flocculans</name>
    <dbReference type="NCBI Taxonomy" id="985250"/>
    <lineage>
        <taxon>Bacteria</taxon>
        <taxon>Pseudomonadati</taxon>
        <taxon>Pseudomonadota</taxon>
        <taxon>Gammaproteobacteria</taxon>
        <taxon>Nevskiales</taxon>
        <taxon>Nevskiaceae</taxon>
        <taxon>Sinimarinibacterium</taxon>
    </lineage>
</organism>
<name>A0A318EGA1_9GAMM</name>
<feature type="disulfide bond" description="Redox-active" evidence="4">
    <location>
        <begin position="86"/>
        <end position="90"/>
    </location>
</feature>